<evidence type="ECO:0000259" key="8">
    <source>
        <dbReference type="PROSITE" id="PS51039"/>
    </source>
</evidence>
<evidence type="ECO:0000256" key="2">
    <source>
        <dbReference type="ARBA" id="ARBA00022723"/>
    </source>
</evidence>
<reference evidence="9" key="1">
    <citation type="submission" date="2015-03" db="EMBL/GenBank/DDBJ databases">
        <title>A transcriptome of Araucaria cunninghamii, an australian fine timber species.</title>
        <authorList>
            <person name="Jing Yi C.J.Y."/>
            <person name="Yin San L.Y.S."/>
            <person name="Abdul Karim S.S."/>
            <person name="Wan Azmi N.N."/>
            <person name="Hercus R.R."/>
            <person name="Croft L.L."/>
        </authorList>
    </citation>
    <scope>NUCLEOTIDE SEQUENCE</scope>
    <source>
        <strain evidence="9">MI0301</strain>
        <tissue evidence="9">Leaf</tissue>
    </source>
</reference>
<dbReference type="FunFam" id="4.10.1110.10:FF:000003">
    <property type="entry name" value="AN1-type zinc finger protein 2B isoform X1"/>
    <property type="match status" value="1"/>
</dbReference>
<dbReference type="InterPro" id="IPR057357">
    <property type="entry name" value="Znf-C2H2_ZFAND2A/B"/>
</dbReference>
<dbReference type="InterPro" id="IPR035896">
    <property type="entry name" value="AN1-like_Znf"/>
</dbReference>
<evidence type="ECO:0000256" key="6">
    <source>
        <dbReference type="PROSITE-ProRule" id="PRU00042"/>
    </source>
</evidence>
<dbReference type="InterPro" id="IPR036236">
    <property type="entry name" value="Znf_C2H2_sf"/>
</dbReference>
<keyword evidence="3" id="KW-0677">Repeat</keyword>
<evidence type="ECO:0000313" key="9">
    <source>
        <dbReference type="EMBL" id="JAG98244.1"/>
    </source>
</evidence>
<dbReference type="Gene3D" id="3.30.160.60">
    <property type="entry name" value="Classic Zinc Finger"/>
    <property type="match status" value="1"/>
</dbReference>
<evidence type="ECO:0000259" key="7">
    <source>
        <dbReference type="PROSITE" id="PS50157"/>
    </source>
</evidence>
<dbReference type="InterPro" id="IPR000058">
    <property type="entry name" value="Znf_AN1"/>
</dbReference>
<dbReference type="Pfam" id="PF25403">
    <property type="entry name" value="zf-C2H2_ZFAND2"/>
    <property type="match status" value="1"/>
</dbReference>
<dbReference type="PANTHER" id="PTHR14677">
    <property type="entry name" value="ARSENITE INDUCUBLE RNA ASSOCIATED PROTEIN AIP-1-RELATED"/>
    <property type="match status" value="1"/>
</dbReference>
<sequence length="299" mass="32845">MGTPEFPDLGKHCNVEDCKLVDFLPFTCDRCQQVFCLEHRTYSKHQCPNANEHDVTVLVCPMCAKGVRLVPNEDPNITWESHIRTDCDPTNYDKVMKKPRCPVSGCKEILTFANKFKCRDCAQEVCLKHRFGLDHKCPGPKKVDGNFSVFGMFGKSPKEKAVVNGRRANNSGSSSASESLRSGFFAAASNLRASAEAGISKLSIATNDVLSKVKTNTLSRQQAQDQSRQPVSVEECPQCGVQFSSVSALILHVESIHENSNKGGSQELPDICPKCSRSFSDPVSLVKHVEKDHGGTSTH</sequence>
<dbReference type="AlphaFoldDB" id="A0A0D6R603"/>
<evidence type="ECO:0000256" key="1">
    <source>
        <dbReference type="ARBA" id="ARBA00003732"/>
    </source>
</evidence>
<dbReference type="InterPro" id="IPR013087">
    <property type="entry name" value="Znf_C2H2_type"/>
</dbReference>
<feature type="domain" description="AN1-type" evidence="8">
    <location>
        <begin position="7"/>
        <end position="55"/>
    </location>
</feature>
<feature type="domain" description="C2H2-type" evidence="7">
    <location>
        <begin position="234"/>
        <end position="262"/>
    </location>
</feature>
<feature type="domain" description="AN1-type" evidence="8">
    <location>
        <begin position="95"/>
        <end position="145"/>
    </location>
</feature>
<keyword evidence="5" id="KW-0862">Zinc</keyword>
<dbReference type="Pfam" id="PF01428">
    <property type="entry name" value="zf-AN1"/>
    <property type="match status" value="2"/>
</dbReference>
<organism evidence="9">
    <name type="scientific">Araucaria cunninghamii</name>
    <name type="common">Hoop pine</name>
    <name type="synonym">Moreton Bay pine</name>
    <dbReference type="NCBI Taxonomy" id="56994"/>
    <lineage>
        <taxon>Eukaryota</taxon>
        <taxon>Viridiplantae</taxon>
        <taxon>Streptophyta</taxon>
        <taxon>Embryophyta</taxon>
        <taxon>Tracheophyta</taxon>
        <taxon>Spermatophyta</taxon>
        <taxon>Pinopsida</taxon>
        <taxon>Pinidae</taxon>
        <taxon>Conifers II</taxon>
        <taxon>Araucariales</taxon>
        <taxon>Araucariaceae</taxon>
        <taxon>Araucaria</taxon>
    </lineage>
</organism>
<accession>A0A0D6R603</accession>
<keyword evidence="2" id="KW-0479">Metal-binding</keyword>
<evidence type="ECO:0000256" key="5">
    <source>
        <dbReference type="ARBA" id="ARBA00022833"/>
    </source>
</evidence>
<evidence type="ECO:0000256" key="3">
    <source>
        <dbReference type="ARBA" id="ARBA00022737"/>
    </source>
</evidence>
<dbReference type="SMART" id="SM00355">
    <property type="entry name" value="ZnF_C2H2"/>
    <property type="match status" value="2"/>
</dbReference>
<dbReference type="EMBL" id="GCKF01027160">
    <property type="protein sequence ID" value="JAG98244.1"/>
    <property type="molecule type" value="Transcribed_RNA"/>
</dbReference>
<proteinExistence type="predicted"/>
<dbReference type="SUPFAM" id="SSF57667">
    <property type="entry name" value="beta-beta-alpha zinc fingers"/>
    <property type="match status" value="1"/>
</dbReference>
<dbReference type="GO" id="GO:0005737">
    <property type="term" value="C:cytoplasm"/>
    <property type="evidence" value="ECO:0007669"/>
    <property type="project" value="TreeGrafter"/>
</dbReference>
<name>A0A0D6R603_ARACU</name>
<dbReference type="SMART" id="SM00154">
    <property type="entry name" value="ZnF_AN1"/>
    <property type="match status" value="2"/>
</dbReference>
<evidence type="ECO:0008006" key="10">
    <source>
        <dbReference type="Google" id="ProtNLM"/>
    </source>
</evidence>
<evidence type="ECO:0000256" key="4">
    <source>
        <dbReference type="ARBA" id="ARBA00022771"/>
    </source>
</evidence>
<dbReference type="SUPFAM" id="SSF118310">
    <property type="entry name" value="AN1-like Zinc finger"/>
    <property type="match status" value="2"/>
</dbReference>
<comment type="function">
    <text evidence="1">May be involved in environmental stress response.</text>
</comment>
<keyword evidence="4 6" id="KW-0863">Zinc-finger</keyword>
<protein>
    <recommendedName>
        <fullName evidence="10">AN1-type domain-containing protein</fullName>
    </recommendedName>
</protein>
<dbReference type="PROSITE" id="PS51039">
    <property type="entry name" value="ZF_AN1"/>
    <property type="match status" value="2"/>
</dbReference>
<dbReference type="PANTHER" id="PTHR14677:SF27">
    <property type="entry name" value="ZINC FINGER AN1 AND C2H2 DOMAIN-CONTAINING STRESS-ASSOCIATED PROTEIN 11"/>
    <property type="match status" value="1"/>
</dbReference>
<dbReference type="GO" id="GO:0008270">
    <property type="term" value="F:zinc ion binding"/>
    <property type="evidence" value="ECO:0007669"/>
    <property type="project" value="UniProtKB-KW"/>
</dbReference>
<feature type="domain" description="C2H2-type" evidence="7">
    <location>
        <begin position="270"/>
        <end position="298"/>
    </location>
</feature>
<dbReference type="Gene3D" id="4.10.1110.10">
    <property type="entry name" value="AN1-like Zinc finger"/>
    <property type="match status" value="2"/>
</dbReference>
<dbReference type="Pfam" id="PF00096">
    <property type="entry name" value="zf-C2H2"/>
    <property type="match status" value="1"/>
</dbReference>
<dbReference type="PROSITE" id="PS50157">
    <property type="entry name" value="ZINC_FINGER_C2H2_2"/>
    <property type="match status" value="2"/>
</dbReference>
<dbReference type="PROSITE" id="PS00028">
    <property type="entry name" value="ZINC_FINGER_C2H2_1"/>
    <property type="match status" value="2"/>
</dbReference>